<proteinExistence type="predicted"/>
<dbReference type="AlphaFoldDB" id="Q7UT12"/>
<dbReference type="Proteomes" id="UP000001025">
    <property type="component" value="Chromosome"/>
</dbReference>
<organism evidence="1 2">
    <name type="scientific">Rhodopirellula baltica (strain DSM 10527 / NCIMB 13988 / SH1)</name>
    <dbReference type="NCBI Taxonomy" id="243090"/>
    <lineage>
        <taxon>Bacteria</taxon>
        <taxon>Pseudomonadati</taxon>
        <taxon>Planctomycetota</taxon>
        <taxon>Planctomycetia</taxon>
        <taxon>Pirellulales</taxon>
        <taxon>Pirellulaceae</taxon>
        <taxon>Rhodopirellula</taxon>
    </lineage>
</organism>
<evidence type="ECO:0000313" key="1">
    <source>
        <dbReference type="EMBL" id="CAD73630.1"/>
    </source>
</evidence>
<protein>
    <submittedName>
        <fullName evidence="1">Uncharacterized protein</fullName>
    </submittedName>
</protein>
<dbReference type="InParanoid" id="Q7UT12"/>
<accession>Q7UT12</accession>
<dbReference type="EMBL" id="BX294140">
    <property type="protein sequence ID" value="CAD73630.1"/>
    <property type="molecule type" value="Genomic_DNA"/>
</dbReference>
<keyword evidence="2" id="KW-1185">Reference proteome</keyword>
<sequence length="89" mass="9730">MLQTSHLCDRKHATPLLRKVLAIFVPGSIHRQRHRSDTLFCRSAAFFAGTGRTRFSSGRASNRPVGCCPEPSAVCLPIVAQPSGRSTPR</sequence>
<dbReference type="HOGENOM" id="CLU_2452589_0_0_0"/>
<dbReference type="KEGG" id="rba:RB4185"/>
<gene>
    <name evidence="1" type="ordered locus">RB4185</name>
</gene>
<name>Q7UT12_RHOBA</name>
<evidence type="ECO:0000313" key="2">
    <source>
        <dbReference type="Proteomes" id="UP000001025"/>
    </source>
</evidence>
<reference evidence="1 2" key="1">
    <citation type="journal article" date="2003" name="Proc. Natl. Acad. Sci. U.S.A.">
        <title>Complete genome sequence of the marine planctomycete Pirellula sp. strain 1.</title>
        <authorList>
            <person name="Gloeckner F.O."/>
            <person name="Kube M."/>
            <person name="Bauer M."/>
            <person name="Teeling H."/>
            <person name="Lombardot T."/>
            <person name="Ludwig W."/>
            <person name="Gade D."/>
            <person name="Beck A."/>
            <person name="Borzym K."/>
            <person name="Heitmann K."/>
            <person name="Rabus R."/>
            <person name="Schlesner H."/>
            <person name="Amann R."/>
            <person name="Reinhardt R."/>
        </authorList>
    </citation>
    <scope>NUCLEOTIDE SEQUENCE [LARGE SCALE GENOMIC DNA]</scope>
    <source>
        <strain evidence="2">DSM 10527 / NCIMB 13988 / SH1</strain>
    </source>
</reference>
<dbReference type="PATRIC" id="fig|243090.15.peg.1943"/>
<dbReference type="EnsemblBacteria" id="CAD73630">
    <property type="protein sequence ID" value="CAD73630"/>
    <property type="gene ID" value="RB4185"/>
</dbReference>